<comment type="caution">
    <text evidence="7">The sequence shown here is derived from an EMBL/GenBank/DDBJ whole genome shotgun (WGS) entry which is preliminary data.</text>
</comment>
<proteinExistence type="inferred from homology"/>
<evidence type="ECO:0000256" key="5">
    <source>
        <dbReference type="ARBA" id="ARBA00023136"/>
    </source>
</evidence>
<feature type="transmembrane region" description="Helical" evidence="6">
    <location>
        <begin position="34"/>
        <end position="49"/>
    </location>
</feature>
<comment type="similarity">
    <text evidence="2">Belongs to the autoinducer-2 exporter (AI-2E) (TC 2.A.86) family.</text>
</comment>
<keyword evidence="8" id="KW-1185">Reference proteome</keyword>
<dbReference type="RefSeq" id="WP_135621743.1">
    <property type="nucleotide sequence ID" value="NZ_RQGD01000009.1"/>
</dbReference>
<sequence length="373" mass="42674">MPSWFEDKNEFIVYLILISLFAGTSYILFFVFKPYLWAFFLAILFYVTTRKTHKKLKFFLGFRFSALSPYIMVIVILAGVVIPSYLIVSTIIRELLNLVSYIRNQLTEESIVALLLNSPILTDFFSENEFFWIKLPGLYNEYIGEHMDILNLDSIYSLLKNSTGYLLGSFELPGTIIFNTFFSFILLFFLYKEGSRLEHAIFNNLPFPQEIEERLGKRIEDAVRTVMLGNMFISLLQGVLIYVLLLFTSVPNKFLLSSIATIFSLIPVIGTSVIWLPVGLYLGLVQNAWTAGVLFMIGGGAAYLILENFVKPKILDRKLKTHPFLIFLSLIGGLQEFGVAGIIIGPMALTLVIILWDFWKIFKETRFKDSVNV</sequence>
<evidence type="ECO:0000313" key="8">
    <source>
        <dbReference type="Proteomes" id="UP000297693"/>
    </source>
</evidence>
<dbReference type="OrthoDB" id="343317at2"/>
<protein>
    <submittedName>
        <fullName evidence="7">AI-2E family transporter</fullName>
    </submittedName>
</protein>
<evidence type="ECO:0000256" key="3">
    <source>
        <dbReference type="ARBA" id="ARBA00022692"/>
    </source>
</evidence>
<dbReference type="AlphaFoldDB" id="A0A4R9K807"/>
<comment type="subcellular location">
    <subcellularLocation>
        <location evidence="1">Membrane</location>
        <topology evidence="1">Multi-pass membrane protein</topology>
    </subcellularLocation>
</comment>
<feature type="transmembrane region" description="Helical" evidence="6">
    <location>
        <begin position="172"/>
        <end position="191"/>
    </location>
</feature>
<keyword evidence="3 6" id="KW-0812">Transmembrane</keyword>
<keyword evidence="4 6" id="KW-1133">Transmembrane helix</keyword>
<dbReference type="PANTHER" id="PTHR21716">
    <property type="entry name" value="TRANSMEMBRANE PROTEIN"/>
    <property type="match status" value="1"/>
</dbReference>
<evidence type="ECO:0000256" key="6">
    <source>
        <dbReference type="SAM" id="Phobius"/>
    </source>
</evidence>
<name>A0A4R9K807_9LEPT</name>
<evidence type="ECO:0000256" key="2">
    <source>
        <dbReference type="ARBA" id="ARBA00009773"/>
    </source>
</evidence>
<accession>A0A4R9K807</accession>
<feature type="transmembrane region" description="Helical" evidence="6">
    <location>
        <begin position="12"/>
        <end position="28"/>
    </location>
</feature>
<reference evidence="7" key="1">
    <citation type="journal article" date="2019" name="PLoS Negl. Trop. Dis.">
        <title>Revisiting the worldwide diversity of Leptospira species in the environment.</title>
        <authorList>
            <person name="Vincent A.T."/>
            <person name="Schiettekatte O."/>
            <person name="Bourhy P."/>
            <person name="Veyrier F.J."/>
            <person name="Picardeau M."/>
        </authorList>
    </citation>
    <scope>NUCLEOTIDE SEQUENCE [LARGE SCALE GENOMIC DNA]</scope>
    <source>
        <strain evidence="7">201702476</strain>
    </source>
</reference>
<evidence type="ECO:0000256" key="1">
    <source>
        <dbReference type="ARBA" id="ARBA00004141"/>
    </source>
</evidence>
<keyword evidence="5 6" id="KW-0472">Membrane</keyword>
<feature type="transmembrane region" description="Helical" evidence="6">
    <location>
        <begin position="70"/>
        <end position="92"/>
    </location>
</feature>
<feature type="transmembrane region" description="Helical" evidence="6">
    <location>
        <begin position="254"/>
        <end position="276"/>
    </location>
</feature>
<organism evidence="7 8">
    <name type="scientific">Leptospira ognonensis</name>
    <dbReference type="NCBI Taxonomy" id="2484945"/>
    <lineage>
        <taxon>Bacteria</taxon>
        <taxon>Pseudomonadati</taxon>
        <taxon>Spirochaetota</taxon>
        <taxon>Spirochaetia</taxon>
        <taxon>Leptospirales</taxon>
        <taxon>Leptospiraceae</taxon>
        <taxon>Leptospira</taxon>
    </lineage>
</organism>
<evidence type="ECO:0000256" key="4">
    <source>
        <dbReference type="ARBA" id="ARBA00022989"/>
    </source>
</evidence>
<dbReference type="Pfam" id="PF01594">
    <property type="entry name" value="AI-2E_transport"/>
    <property type="match status" value="1"/>
</dbReference>
<evidence type="ECO:0000313" key="7">
    <source>
        <dbReference type="EMBL" id="TGL62737.1"/>
    </source>
</evidence>
<feature type="transmembrane region" description="Helical" evidence="6">
    <location>
        <begin position="227"/>
        <end position="248"/>
    </location>
</feature>
<feature type="transmembrane region" description="Helical" evidence="6">
    <location>
        <begin position="326"/>
        <end position="359"/>
    </location>
</feature>
<dbReference type="PANTHER" id="PTHR21716:SF4">
    <property type="entry name" value="TRANSMEMBRANE PROTEIN 245"/>
    <property type="match status" value="1"/>
</dbReference>
<feature type="transmembrane region" description="Helical" evidence="6">
    <location>
        <begin position="288"/>
        <end position="306"/>
    </location>
</feature>
<dbReference type="GO" id="GO:0016020">
    <property type="term" value="C:membrane"/>
    <property type="evidence" value="ECO:0007669"/>
    <property type="project" value="UniProtKB-SubCell"/>
</dbReference>
<dbReference type="Proteomes" id="UP000297693">
    <property type="component" value="Unassembled WGS sequence"/>
</dbReference>
<dbReference type="InterPro" id="IPR002549">
    <property type="entry name" value="AI-2E-like"/>
</dbReference>
<dbReference type="EMBL" id="RQGD01000009">
    <property type="protein sequence ID" value="TGL62737.1"/>
    <property type="molecule type" value="Genomic_DNA"/>
</dbReference>
<gene>
    <name evidence="7" type="ORF">EHQ58_02405</name>
</gene>